<dbReference type="Proteomes" id="UP001367508">
    <property type="component" value="Unassembled WGS sequence"/>
</dbReference>
<sequence length="169" mass="19639">MDHLLRSNVSLLSSKEGTRKVICIVMRLLMLLFLLLNFSLLKVPMVKHVLIAISFILVSVDDFLCCTVSDNRLVKIYDAVNFDMMVMIRFHMPLVLLKDSRLMSIWVIGICKLPDMVFSQMELRANFLYHHIGYFMVGQEAHYLAEVQKGMQVVQVLCMQQLYIISIMY</sequence>
<dbReference type="AlphaFoldDB" id="A0AAN9JYC3"/>
<evidence type="ECO:0000256" key="1">
    <source>
        <dbReference type="SAM" id="Phobius"/>
    </source>
</evidence>
<keyword evidence="1" id="KW-0472">Membrane</keyword>
<keyword evidence="1" id="KW-0812">Transmembrane</keyword>
<comment type="caution">
    <text evidence="2">The sequence shown here is derived from an EMBL/GenBank/DDBJ whole genome shotgun (WGS) entry which is preliminary data.</text>
</comment>
<dbReference type="EMBL" id="JAYMYQ010000010">
    <property type="protein sequence ID" value="KAK7307780.1"/>
    <property type="molecule type" value="Genomic_DNA"/>
</dbReference>
<proteinExistence type="predicted"/>
<name>A0AAN9JYC3_CANGL</name>
<feature type="transmembrane region" description="Helical" evidence="1">
    <location>
        <begin position="21"/>
        <end position="40"/>
    </location>
</feature>
<keyword evidence="1" id="KW-1133">Transmembrane helix</keyword>
<organism evidence="2 3">
    <name type="scientific">Canavalia gladiata</name>
    <name type="common">Sword bean</name>
    <name type="synonym">Dolichos gladiatus</name>
    <dbReference type="NCBI Taxonomy" id="3824"/>
    <lineage>
        <taxon>Eukaryota</taxon>
        <taxon>Viridiplantae</taxon>
        <taxon>Streptophyta</taxon>
        <taxon>Embryophyta</taxon>
        <taxon>Tracheophyta</taxon>
        <taxon>Spermatophyta</taxon>
        <taxon>Magnoliopsida</taxon>
        <taxon>eudicotyledons</taxon>
        <taxon>Gunneridae</taxon>
        <taxon>Pentapetalae</taxon>
        <taxon>rosids</taxon>
        <taxon>fabids</taxon>
        <taxon>Fabales</taxon>
        <taxon>Fabaceae</taxon>
        <taxon>Papilionoideae</taxon>
        <taxon>50 kb inversion clade</taxon>
        <taxon>NPAAA clade</taxon>
        <taxon>indigoferoid/millettioid clade</taxon>
        <taxon>Phaseoleae</taxon>
        <taxon>Canavalia</taxon>
    </lineage>
</organism>
<evidence type="ECO:0000313" key="3">
    <source>
        <dbReference type="Proteomes" id="UP001367508"/>
    </source>
</evidence>
<protein>
    <submittedName>
        <fullName evidence="2">Uncharacterized protein</fullName>
    </submittedName>
</protein>
<evidence type="ECO:0000313" key="2">
    <source>
        <dbReference type="EMBL" id="KAK7307780.1"/>
    </source>
</evidence>
<keyword evidence="3" id="KW-1185">Reference proteome</keyword>
<reference evidence="2 3" key="1">
    <citation type="submission" date="2024-01" db="EMBL/GenBank/DDBJ databases">
        <title>The genomes of 5 underutilized Papilionoideae crops provide insights into root nodulation and disease resistanc.</title>
        <authorList>
            <person name="Jiang F."/>
        </authorList>
    </citation>
    <scope>NUCLEOTIDE SEQUENCE [LARGE SCALE GENOMIC DNA]</scope>
    <source>
        <strain evidence="2">LVBAO_FW01</strain>
        <tissue evidence="2">Leaves</tissue>
    </source>
</reference>
<gene>
    <name evidence="2" type="ORF">VNO77_41142</name>
</gene>
<accession>A0AAN9JYC3</accession>